<proteinExistence type="predicted"/>
<evidence type="ECO:0000313" key="3">
    <source>
        <dbReference type="Proteomes" id="UP000464787"/>
    </source>
</evidence>
<dbReference type="Gene3D" id="1.10.287.110">
    <property type="entry name" value="DnaJ domain"/>
    <property type="match status" value="1"/>
</dbReference>
<feature type="region of interest" description="Disordered" evidence="1">
    <location>
        <begin position="166"/>
        <end position="204"/>
    </location>
</feature>
<protein>
    <recommendedName>
        <fullName evidence="4">Molecular chaperone DnaJ</fullName>
    </recommendedName>
</protein>
<dbReference type="SUPFAM" id="SSF46565">
    <property type="entry name" value="Chaperone J-domain"/>
    <property type="match status" value="1"/>
</dbReference>
<dbReference type="KEGG" id="xyk:GT347_01495"/>
<dbReference type="InterPro" id="IPR036869">
    <property type="entry name" value="J_dom_sf"/>
</dbReference>
<evidence type="ECO:0000256" key="1">
    <source>
        <dbReference type="SAM" id="MobiDB-lite"/>
    </source>
</evidence>
<name>A0A857J0S0_9BURK</name>
<feature type="compositionally biased region" description="Low complexity" evidence="1">
    <location>
        <begin position="166"/>
        <end position="176"/>
    </location>
</feature>
<gene>
    <name evidence="2" type="ORF">GT347_01495</name>
</gene>
<accession>A0A857J0S0</accession>
<dbReference type="RefSeq" id="WP_160550297.1">
    <property type="nucleotide sequence ID" value="NZ_CP047650.1"/>
</dbReference>
<dbReference type="AlphaFoldDB" id="A0A857J0S0"/>
<dbReference type="EMBL" id="CP047650">
    <property type="protein sequence ID" value="QHI96779.1"/>
    <property type="molecule type" value="Genomic_DNA"/>
</dbReference>
<sequence length="369" mass="42484">MTRLEALQVTPSQDHTTLSPAQKRFNSLIKQIAKQRQTLAAWAKNTEHYRQVHAETVQPLIKQLANGQRPWVFALDAALDRHALTPAERELLREMIVEAAGELLEAHGPDADLDALFLKHAEIDFATDQRERMREMKGMTENLTGLDLGDEEGLASDQDLAERLRQAMQRQAAEQQAHLDEKNAKRRKTAAQQRREDEDHQATQSVREIYRKLASALHPDREPDAGQRQAKTEMMKRVNQAYEANNLLALLELQLEIEQIDESHIANASQERLKHYNKVLGEQLSGIKAEVEHAEIAFRMEFGLLPSVGVDPRYIGPLFDDVLSRWVDALERQQQELRILDDAKATKRWLKQQQKAKQRRENDFDFPMF</sequence>
<keyword evidence="3" id="KW-1185">Reference proteome</keyword>
<evidence type="ECO:0008006" key="4">
    <source>
        <dbReference type="Google" id="ProtNLM"/>
    </source>
</evidence>
<evidence type="ECO:0000313" key="2">
    <source>
        <dbReference type="EMBL" id="QHI96779.1"/>
    </source>
</evidence>
<dbReference type="CDD" id="cd06257">
    <property type="entry name" value="DnaJ"/>
    <property type="match status" value="1"/>
</dbReference>
<organism evidence="2 3">
    <name type="scientific">Xylophilus rhododendri</name>
    <dbReference type="NCBI Taxonomy" id="2697032"/>
    <lineage>
        <taxon>Bacteria</taxon>
        <taxon>Pseudomonadati</taxon>
        <taxon>Pseudomonadota</taxon>
        <taxon>Betaproteobacteria</taxon>
        <taxon>Burkholderiales</taxon>
        <taxon>Xylophilus</taxon>
    </lineage>
</organism>
<dbReference type="Proteomes" id="UP000464787">
    <property type="component" value="Chromosome"/>
</dbReference>
<dbReference type="InterPro" id="IPR001623">
    <property type="entry name" value="DnaJ_domain"/>
</dbReference>
<reference evidence="2 3" key="1">
    <citation type="submission" date="2020-01" db="EMBL/GenBank/DDBJ databases">
        <title>Genome sequencing of strain KACC 21265.</title>
        <authorList>
            <person name="Heo J."/>
            <person name="Kim S.-J."/>
            <person name="Kim J.-S."/>
            <person name="Hong S.-B."/>
            <person name="Kwon S.-W."/>
        </authorList>
    </citation>
    <scope>NUCLEOTIDE SEQUENCE [LARGE SCALE GENOMIC DNA]</scope>
    <source>
        <strain evidence="2 3">KACC 21265</strain>
    </source>
</reference>